<evidence type="ECO:0000313" key="1">
    <source>
        <dbReference type="EMBL" id="OCK77828.1"/>
    </source>
</evidence>
<dbReference type="EMBL" id="KV745098">
    <property type="protein sequence ID" value="OCK77828.1"/>
    <property type="molecule type" value="Genomic_DNA"/>
</dbReference>
<dbReference type="Proteomes" id="UP000250266">
    <property type="component" value="Unassembled WGS sequence"/>
</dbReference>
<dbReference type="AlphaFoldDB" id="A0A8E2E5S6"/>
<organism evidence="1 2">
    <name type="scientific">Lepidopterella palustris CBS 459.81</name>
    <dbReference type="NCBI Taxonomy" id="1314670"/>
    <lineage>
        <taxon>Eukaryota</taxon>
        <taxon>Fungi</taxon>
        <taxon>Dikarya</taxon>
        <taxon>Ascomycota</taxon>
        <taxon>Pezizomycotina</taxon>
        <taxon>Dothideomycetes</taxon>
        <taxon>Pleosporomycetidae</taxon>
        <taxon>Mytilinidiales</taxon>
        <taxon>Argynnaceae</taxon>
        <taxon>Lepidopterella</taxon>
    </lineage>
</organism>
<evidence type="ECO:0000313" key="2">
    <source>
        <dbReference type="Proteomes" id="UP000250266"/>
    </source>
</evidence>
<sequence length="226" mass="25673">MTTSGDNNHGFWRTFRLEILQGPSDWVSQSAYDDPDEGTTQLSCLLQAISNTDAWEKISSLTSSTCGDVFWEAYDRPNSLDLATMENAFNNLGTLDVKVLNVSEQARFQISIGHLARFLNLATELTSLALCFQDPEIEDSTTYCNLHPDFRDLLHNVQWPKVQHLTLSTATKGMSLIRFLKNQASSLRHLEFGTYSLTWHGTWAGVIQELPRVLSLDRFDFFERSE</sequence>
<keyword evidence="2" id="KW-1185">Reference proteome</keyword>
<accession>A0A8E2E5S6</accession>
<proteinExistence type="predicted"/>
<gene>
    <name evidence="1" type="ORF">K432DRAFT_406990</name>
</gene>
<protein>
    <submittedName>
        <fullName evidence="1">Uncharacterized protein</fullName>
    </submittedName>
</protein>
<reference evidence="1 2" key="1">
    <citation type="journal article" date="2016" name="Nat. Commun.">
        <title>Ectomycorrhizal ecology is imprinted in the genome of the dominant symbiotic fungus Cenococcum geophilum.</title>
        <authorList>
            <consortium name="DOE Joint Genome Institute"/>
            <person name="Peter M."/>
            <person name="Kohler A."/>
            <person name="Ohm R.A."/>
            <person name="Kuo A."/>
            <person name="Krutzmann J."/>
            <person name="Morin E."/>
            <person name="Arend M."/>
            <person name="Barry K.W."/>
            <person name="Binder M."/>
            <person name="Choi C."/>
            <person name="Clum A."/>
            <person name="Copeland A."/>
            <person name="Grisel N."/>
            <person name="Haridas S."/>
            <person name="Kipfer T."/>
            <person name="LaButti K."/>
            <person name="Lindquist E."/>
            <person name="Lipzen A."/>
            <person name="Maire R."/>
            <person name="Meier B."/>
            <person name="Mihaltcheva S."/>
            <person name="Molinier V."/>
            <person name="Murat C."/>
            <person name="Poggeler S."/>
            <person name="Quandt C.A."/>
            <person name="Sperisen C."/>
            <person name="Tritt A."/>
            <person name="Tisserant E."/>
            <person name="Crous P.W."/>
            <person name="Henrissat B."/>
            <person name="Nehls U."/>
            <person name="Egli S."/>
            <person name="Spatafora J.W."/>
            <person name="Grigoriev I.V."/>
            <person name="Martin F.M."/>
        </authorList>
    </citation>
    <scope>NUCLEOTIDE SEQUENCE [LARGE SCALE GENOMIC DNA]</scope>
    <source>
        <strain evidence="1 2">CBS 459.81</strain>
    </source>
</reference>
<name>A0A8E2E5S6_9PEZI</name>